<dbReference type="RefSeq" id="WP_377698798.1">
    <property type="nucleotide sequence ID" value="NZ_FZOL01000034.1"/>
</dbReference>
<organism evidence="7 8">
    <name type="scientific">Pseudomonas japonica</name>
    <dbReference type="NCBI Taxonomy" id="256466"/>
    <lineage>
        <taxon>Bacteria</taxon>
        <taxon>Pseudomonadati</taxon>
        <taxon>Pseudomonadota</taxon>
        <taxon>Gammaproteobacteria</taxon>
        <taxon>Pseudomonadales</taxon>
        <taxon>Pseudomonadaceae</taxon>
        <taxon>Pseudomonas</taxon>
    </lineage>
</organism>
<dbReference type="InterPro" id="IPR011206">
    <property type="entry name" value="Citrate_lyase_beta/mcl1/mcl2"/>
</dbReference>
<keyword evidence="3 5" id="KW-0460">Magnesium</keyword>
<name>A0A239LBK6_9PSED</name>
<keyword evidence="2 5" id="KW-0479">Metal-binding</keyword>
<dbReference type="GO" id="GO:0016829">
    <property type="term" value="F:lyase activity"/>
    <property type="evidence" value="ECO:0007669"/>
    <property type="project" value="UniProtKB-KW"/>
</dbReference>
<feature type="binding site" evidence="5">
    <location>
        <position position="116"/>
    </location>
    <ligand>
        <name>Mg(2+)</name>
        <dbReference type="ChEBI" id="CHEBI:18420"/>
    </ligand>
</feature>
<dbReference type="PANTHER" id="PTHR32308:SF10">
    <property type="entry name" value="CITRATE LYASE SUBUNIT BETA"/>
    <property type="match status" value="1"/>
</dbReference>
<dbReference type="GO" id="GO:0006107">
    <property type="term" value="P:oxaloacetate metabolic process"/>
    <property type="evidence" value="ECO:0007669"/>
    <property type="project" value="TreeGrafter"/>
</dbReference>
<feature type="binding site" evidence="5">
    <location>
        <position position="142"/>
    </location>
    <ligand>
        <name>Mg(2+)</name>
        <dbReference type="ChEBI" id="CHEBI:18420"/>
    </ligand>
</feature>
<accession>A0A239LBK6</accession>
<evidence type="ECO:0000256" key="1">
    <source>
        <dbReference type="ARBA" id="ARBA00001946"/>
    </source>
</evidence>
<gene>
    <name evidence="7" type="ORF">SAMN05444352_13445</name>
</gene>
<dbReference type="STRING" id="1215104.GCA_000730585_01208"/>
<feature type="binding site" evidence="4">
    <location>
        <position position="65"/>
    </location>
    <ligand>
        <name>substrate</name>
    </ligand>
</feature>
<dbReference type="Pfam" id="PF03328">
    <property type="entry name" value="HpcH_HpaI"/>
    <property type="match status" value="1"/>
</dbReference>
<evidence type="ECO:0000313" key="8">
    <source>
        <dbReference type="Proteomes" id="UP000198407"/>
    </source>
</evidence>
<dbReference type="PANTHER" id="PTHR32308">
    <property type="entry name" value="LYASE BETA SUBUNIT, PUTATIVE (AFU_ORTHOLOGUE AFUA_4G13030)-RELATED"/>
    <property type="match status" value="1"/>
</dbReference>
<dbReference type="Gene3D" id="3.20.20.60">
    <property type="entry name" value="Phosphoenolpyruvate-binding domains"/>
    <property type="match status" value="1"/>
</dbReference>
<sequence>MSVLARSALFVPGSRPERFAKALAVGADLVIIDLEDAVEASLKAQARGHLAAFLERQPQVRVLVRVNATDHPEHAADLALCARLPGVLGIMLPKAESAVQVGQVAWQGKPVWPLIETAVGWLALPEIAASASVARLGFGGLDLALDIGMRSGSAAASTVYEQMRLALILHSKANGLPPPLDTVYPAFDDDAGLAAVIAHGRDLGMLGALCIHPRQVAVVHVALAPSADELAWATRVLEAARVSGKAAFQFEGQMVDAPVLARARRVLGREEEGAS</sequence>
<evidence type="ECO:0000256" key="4">
    <source>
        <dbReference type="PIRSR" id="PIRSR015582-1"/>
    </source>
</evidence>
<dbReference type="GO" id="GO:0000287">
    <property type="term" value="F:magnesium ion binding"/>
    <property type="evidence" value="ECO:0007669"/>
    <property type="project" value="TreeGrafter"/>
</dbReference>
<evidence type="ECO:0000256" key="2">
    <source>
        <dbReference type="ARBA" id="ARBA00022723"/>
    </source>
</evidence>
<reference evidence="8" key="1">
    <citation type="submission" date="2017-06" db="EMBL/GenBank/DDBJ databases">
        <authorList>
            <person name="Varghese N."/>
            <person name="Submissions S."/>
        </authorList>
    </citation>
    <scope>NUCLEOTIDE SEQUENCE [LARGE SCALE GENOMIC DNA]</scope>
    <source>
        <strain evidence="8">DSM 22348</strain>
    </source>
</reference>
<evidence type="ECO:0000256" key="3">
    <source>
        <dbReference type="ARBA" id="ARBA00022842"/>
    </source>
</evidence>
<feature type="domain" description="HpcH/HpaI aldolase/citrate lyase" evidence="6">
    <location>
        <begin position="6"/>
        <end position="213"/>
    </location>
</feature>
<dbReference type="SUPFAM" id="SSF51621">
    <property type="entry name" value="Phosphoenolpyruvate/pyruvate domain"/>
    <property type="match status" value="1"/>
</dbReference>
<evidence type="ECO:0000259" key="6">
    <source>
        <dbReference type="Pfam" id="PF03328"/>
    </source>
</evidence>
<dbReference type="EMBL" id="FZOL01000034">
    <property type="protein sequence ID" value="SNT28027.1"/>
    <property type="molecule type" value="Genomic_DNA"/>
</dbReference>
<evidence type="ECO:0000313" key="7">
    <source>
        <dbReference type="EMBL" id="SNT28027.1"/>
    </source>
</evidence>
<feature type="binding site" evidence="4">
    <location>
        <position position="116"/>
    </location>
    <ligand>
        <name>substrate</name>
    </ligand>
</feature>
<protein>
    <submittedName>
        <fullName evidence="7">(S)-citramalyl-CoA lyase</fullName>
    </submittedName>
</protein>
<dbReference type="InterPro" id="IPR015813">
    <property type="entry name" value="Pyrv/PenolPyrv_kinase-like_dom"/>
</dbReference>
<dbReference type="PIRSF" id="PIRSF015582">
    <property type="entry name" value="Cit_lyase_B"/>
    <property type="match status" value="1"/>
</dbReference>
<evidence type="ECO:0000256" key="5">
    <source>
        <dbReference type="PIRSR" id="PIRSR015582-2"/>
    </source>
</evidence>
<proteinExistence type="predicted"/>
<dbReference type="AlphaFoldDB" id="A0A239LBK6"/>
<keyword evidence="8" id="KW-1185">Reference proteome</keyword>
<comment type="cofactor">
    <cofactor evidence="1">
        <name>Mg(2+)</name>
        <dbReference type="ChEBI" id="CHEBI:18420"/>
    </cofactor>
</comment>
<keyword evidence="7" id="KW-0456">Lyase</keyword>
<dbReference type="InterPro" id="IPR005000">
    <property type="entry name" value="Aldolase/citrate-lyase_domain"/>
</dbReference>
<dbReference type="Proteomes" id="UP000198407">
    <property type="component" value="Unassembled WGS sequence"/>
</dbReference>
<dbReference type="InterPro" id="IPR040442">
    <property type="entry name" value="Pyrv_kinase-like_dom_sf"/>
</dbReference>